<dbReference type="RefSeq" id="WP_028070825.1">
    <property type="nucleotide sequence ID" value="NZ_CP141191.1"/>
</dbReference>
<feature type="domain" description="XdhC- CoxI" evidence="1">
    <location>
        <begin position="16"/>
        <end position="81"/>
    </location>
</feature>
<dbReference type="PANTHER" id="PTHR30388:SF6">
    <property type="entry name" value="XANTHINE DEHYDROGENASE SUBUNIT A-RELATED"/>
    <property type="match status" value="1"/>
</dbReference>
<dbReference type="PANTHER" id="PTHR30388">
    <property type="entry name" value="ALDEHYDE OXIDOREDUCTASE MOLYBDENUM COFACTOR ASSEMBLY PROTEIN"/>
    <property type="match status" value="1"/>
</dbReference>
<sequence>MKEIKDIIFAAEQASAQHMEMALATVVKVEGSSYRRAGARMLVTADGRMTGAISGGCLEGDALKKALLAIQQRQNRLVTYDTSSDEGNAIGLQLGCNGIVHILFEYIDFTKSMHPITLLENVLQHRREAILVTCFSEDRRQLQLGSMLLTDACGSAQSAPSDDAVDPRLSEAIALAKSKRQSVLTSYKHQEMECKALVEYLAPTVHLVVVGAGNDAQPLVETADILGWEITVVDGRATHASEQRFPAAKQIIVTPADHVIPKIQIDPWTVFVLMTHNYQYDLQVLSQLVATNIAYIGSLGPKIKLARMFKDLEQLGLVLTESDRRRIHGPVGLDIGAENAAEIAIAVLAEIKAVLSGRPGTPLKYLPTKIHAASPLIL</sequence>
<evidence type="ECO:0000259" key="2">
    <source>
        <dbReference type="Pfam" id="PF13478"/>
    </source>
</evidence>
<dbReference type="Gene3D" id="3.40.50.720">
    <property type="entry name" value="NAD(P)-binding Rossmann-like Domain"/>
    <property type="match status" value="1"/>
</dbReference>
<dbReference type="InterPro" id="IPR052698">
    <property type="entry name" value="MoCofactor_Util/Proc"/>
</dbReference>
<dbReference type="Pfam" id="PF02625">
    <property type="entry name" value="XdhC_CoxI"/>
    <property type="match status" value="1"/>
</dbReference>
<protein>
    <submittedName>
        <fullName evidence="4">Xanthine dehydrogenase accessory protein XdhC</fullName>
    </submittedName>
    <submittedName>
        <fullName evidence="3">XdhC family protein</fullName>
    </submittedName>
</protein>
<evidence type="ECO:0000313" key="3">
    <source>
        <dbReference type="EMBL" id="MEZ0453144.1"/>
    </source>
</evidence>
<organism evidence="4 5">
    <name type="scientific">Sphingobacterium thalpophilum</name>
    <dbReference type="NCBI Taxonomy" id="259"/>
    <lineage>
        <taxon>Bacteria</taxon>
        <taxon>Pseudomonadati</taxon>
        <taxon>Bacteroidota</taxon>
        <taxon>Sphingobacteriia</taxon>
        <taxon>Sphingobacteriales</taxon>
        <taxon>Sphingobacteriaceae</taxon>
        <taxon>Sphingobacterium</taxon>
    </lineage>
</organism>
<dbReference type="Pfam" id="PF13478">
    <property type="entry name" value="XdhC_C"/>
    <property type="match status" value="1"/>
</dbReference>
<dbReference type="EMBL" id="LR590484">
    <property type="protein sequence ID" value="VTR49922.1"/>
    <property type="molecule type" value="Genomic_DNA"/>
</dbReference>
<dbReference type="InterPro" id="IPR027051">
    <property type="entry name" value="XdhC_Rossmann_dom"/>
</dbReference>
<reference evidence="4 5" key="1">
    <citation type="submission" date="2019-05" db="EMBL/GenBank/DDBJ databases">
        <authorList>
            <consortium name="Pathogen Informatics"/>
        </authorList>
    </citation>
    <scope>NUCLEOTIDE SEQUENCE [LARGE SCALE GENOMIC DNA]</scope>
    <source>
        <strain evidence="4 5">NCTC11429</strain>
    </source>
</reference>
<dbReference type="AlphaFoldDB" id="A0A4U9VVC0"/>
<evidence type="ECO:0000313" key="6">
    <source>
        <dbReference type="Proteomes" id="UP001566204"/>
    </source>
</evidence>
<accession>A0A4U9VVC0</accession>
<dbReference type="EMBL" id="JBEOQB010000004">
    <property type="protein sequence ID" value="MEZ0453144.1"/>
    <property type="molecule type" value="Genomic_DNA"/>
</dbReference>
<name>A0A4U9VVC0_9SPHI</name>
<dbReference type="Proteomes" id="UP000308196">
    <property type="component" value="Chromosome"/>
</dbReference>
<dbReference type="STRING" id="1123265.GCA_000686625_04173"/>
<keyword evidence="6" id="KW-1185">Reference proteome</keyword>
<reference evidence="3 6" key="2">
    <citation type="submission" date="2024-06" db="EMBL/GenBank/DDBJ databases">
        <title>Soil Sphingobacterium thalpophilum.</title>
        <authorList>
            <person name="Yang J."/>
            <person name="Li J."/>
        </authorList>
    </citation>
    <scope>NUCLEOTIDE SEQUENCE [LARGE SCALE GENOMIC DNA]</scope>
    <source>
        <strain evidence="3 6">22g91tb</strain>
    </source>
</reference>
<gene>
    <name evidence="3" type="ORF">ABTW24_16230</name>
    <name evidence="4" type="ORF">NCTC11429_03979</name>
</gene>
<proteinExistence type="predicted"/>
<evidence type="ECO:0000259" key="1">
    <source>
        <dbReference type="Pfam" id="PF02625"/>
    </source>
</evidence>
<dbReference type="KEGG" id="stha:NCTC11429_03979"/>
<evidence type="ECO:0000313" key="5">
    <source>
        <dbReference type="Proteomes" id="UP000308196"/>
    </source>
</evidence>
<dbReference type="Proteomes" id="UP001566204">
    <property type="component" value="Unassembled WGS sequence"/>
</dbReference>
<dbReference type="InterPro" id="IPR003777">
    <property type="entry name" value="XdhC_CoxI"/>
</dbReference>
<feature type="domain" description="XdhC Rossmann" evidence="2">
    <location>
        <begin position="207"/>
        <end position="351"/>
    </location>
</feature>
<evidence type="ECO:0000313" key="4">
    <source>
        <dbReference type="EMBL" id="VTR49922.1"/>
    </source>
</evidence>